<dbReference type="PANTHER" id="PTHR11654">
    <property type="entry name" value="OLIGOPEPTIDE TRANSPORTER-RELATED"/>
    <property type="match status" value="1"/>
</dbReference>
<dbReference type="RefSeq" id="XP_064854737.1">
    <property type="nucleotide sequence ID" value="XM_064998665.1"/>
</dbReference>
<evidence type="ECO:0000256" key="5">
    <source>
        <dbReference type="ARBA" id="ARBA00022856"/>
    </source>
</evidence>
<evidence type="ECO:0000256" key="2">
    <source>
        <dbReference type="ARBA" id="ARBA00005982"/>
    </source>
</evidence>
<evidence type="ECO:0000313" key="10">
    <source>
        <dbReference type="Proteomes" id="UP001360560"/>
    </source>
</evidence>
<reference evidence="9 10" key="1">
    <citation type="journal article" date="2023" name="Elife">
        <title>Identification of key yeast species and microbe-microbe interactions impacting larval growth of Drosophila in the wild.</title>
        <authorList>
            <person name="Mure A."/>
            <person name="Sugiura Y."/>
            <person name="Maeda R."/>
            <person name="Honda K."/>
            <person name="Sakurai N."/>
            <person name="Takahashi Y."/>
            <person name="Watada M."/>
            <person name="Katoh T."/>
            <person name="Gotoh A."/>
            <person name="Gotoh Y."/>
            <person name="Taniguchi I."/>
            <person name="Nakamura K."/>
            <person name="Hayashi T."/>
            <person name="Katayama T."/>
            <person name="Uemura T."/>
            <person name="Hattori Y."/>
        </authorList>
    </citation>
    <scope>NUCLEOTIDE SEQUENCE [LARGE SCALE GENOMIC DNA]</scope>
    <source>
        <strain evidence="9 10">SC-9</strain>
    </source>
</reference>
<dbReference type="Gene3D" id="1.20.1250.20">
    <property type="entry name" value="MFS general substrate transporter like domains"/>
    <property type="match status" value="1"/>
</dbReference>
<dbReference type="EMBL" id="BTFZ01000012">
    <property type="protein sequence ID" value="GMM37741.1"/>
    <property type="molecule type" value="Genomic_DNA"/>
</dbReference>
<feature type="transmembrane region" description="Helical" evidence="8">
    <location>
        <begin position="270"/>
        <end position="292"/>
    </location>
</feature>
<keyword evidence="3" id="KW-0813">Transport</keyword>
<proteinExistence type="inferred from homology"/>
<evidence type="ECO:0000256" key="7">
    <source>
        <dbReference type="ARBA" id="ARBA00023136"/>
    </source>
</evidence>
<dbReference type="GO" id="GO:0005886">
    <property type="term" value="C:plasma membrane"/>
    <property type="evidence" value="ECO:0007669"/>
    <property type="project" value="UniProtKB-ARBA"/>
</dbReference>
<feature type="transmembrane region" description="Helical" evidence="8">
    <location>
        <begin position="410"/>
        <end position="431"/>
    </location>
</feature>
<evidence type="ECO:0008006" key="11">
    <source>
        <dbReference type="Google" id="ProtNLM"/>
    </source>
</evidence>
<keyword evidence="5" id="KW-0571">Peptide transport</keyword>
<dbReference type="GO" id="GO:0071916">
    <property type="term" value="F:dipeptide transmembrane transporter activity"/>
    <property type="evidence" value="ECO:0007669"/>
    <property type="project" value="UniProtKB-ARBA"/>
</dbReference>
<feature type="transmembrane region" description="Helical" evidence="8">
    <location>
        <begin position="372"/>
        <end position="390"/>
    </location>
</feature>
<evidence type="ECO:0000256" key="8">
    <source>
        <dbReference type="SAM" id="Phobius"/>
    </source>
</evidence>
<dbReference type="FunFam" id="1.20.1250.20:FF:000085">
    <property type="entry name" value="MFS peptide transporter Ptr2"/>
    <property type="match status" value="1"/>
</dbReference>
<evidence type="ECO:0000256" key="3">
    <source>
        <dbReference type="ARBA" id="ARBA00022448"/>
    </source>
</evidence>
<keyword evidence="5" id="KW-0653">Protein transport</keyword>
<gene>
    <name evidence="9" type="ORF">DASC09_050660</name>
</gene>
<keyword evidence="10" id="KW-1185">Reference proteome</keyword>
<feature type="transmembrane region" description="Helical" evidence="8">
    <location>
        <begin position="486"/>
        <end position="506"/>
    </location>
</feature>
<comment type="similarity">
    <text evidence="2">Belongs to the major facilitator superfamily. Proton-dependent oligopeptide transporter (POT/PTR) (TC 2.A.17) family.</text>
</comment>
<dbReference type="InterPro" id="IPR000109">
    <property type="entry name" value="POT_fam"/>
</dbReference>
<feature type="transmembrane region" description="Helical" evidence="8">
    <location>
        <begin position="550"/>
        <end position="570"/>
    </location>
</feature>
<feature type="transmembrane region" description="Helical" evidence="8">
    <location>
        <begin position="443"/>
        <end position="466"/>
    </location>
</feature>
<sequence>MSEHNSIKDNSYPADKHINKTDVVIEVSEENAEKSPFSAYHDEYNPNGLFPPTEEQEQTLRKVPGHPPLHCYLICLIEFAERGSYYGVSGILTNFIQRPLPTGSTTGAPVSRDSSENAGALGLGLQVASAVTLLLTFLAYVAPLIGGYAADSKLGRLKAIWIGVILGAIAHVILIIAAIPTVIIGGKALAPTIISIIVLALGTGFIKPNLLPLLLDQYEDPDLVKVLKSGEKVIVDRKTTLQSISMQFYWCINIGAFLQLATSYCERDIGFWLGYLIPGILYMIMPIVLLFLNNKMKVAPSQGSILDEVFKVIGVAYKGGWVNRLKNGEFWEYAKPSNMIQRGQETFRKKPVTWSDEFVEDVKKTFKACNMFFGYYIIYNICDSGISSSIETSQAGSMSTKGVPNDLFNNFNPLTIIVLIPILDYGIYPMLRKKNIKFSTVHRISLGFFLAGLSQISGAIIQWKIYETSPCRYEASTCDEPSPITAWVEVVVYILSAASECFAMTTGYEVAYSRSPEYLKGLVMALFLFTTALSAALGEALTSVLVDPKLVYAFAIPGAIGCISAFVFAYQYRNLDKEMEQEELERALKQAQKEGAIIFKDEKMIC</sequence>
<keyword evidence="4 8" id="KW-0812">Transmembrane</keyword>
<dbReference type="InterPro" id="IPR036259">
    <property type="entry name" value="MFS_trans_sf"/>
</dbReference>
<organism evidence="9 10">
    <name type="scientific">Saccharomycopsis crataegensis</name>
    <dbReference type="NCBI Taxonomy" id="43959"/>
    <lineage>
        <taxon>Eukaryota</taxon>
        <taxon>Fungi</taxon>
        <taxon>Dikarya</taxon>
        <taxon>Ascomycota</taxon>
        <taxon>Saccharomycotina</taxon>
        <taxon>Saccharomycetes</taxon>
        <taxon>Saccharomycopsidaceae</taxon>
        <taxon>Saccharomycopsis</taxon>
    </lineage>
</organism>
<name>A0AAV5QT50_9ASCO</name>
<dbReference type="GeneID" id="90075716"/>
<evidence type="ECO:0000256" key="6">
    <source>
        <dbReference type="ARBA" id="ARBA00022989"/>
    </source>
</evidence>
<feature type="transmembrane region" description="Helical" evidence="8">
    <location>
        <begin position="518"/>
        <end position="538"/>
    </location>
</feature>
<feature type="transmembrane region" description="Helical" evidence="8">
    <location>
        <begin position="123"/>
        <end position="148"/>
    </location>
</feature>
<dbReference type="AlphaFoldDB" id="A0AAV5QT50"/>
<keyword evidence="6 8" id="KW-1133">Transmembrane helix</keyword>
<evidence type="ECO:0000256" key="4">
    <source>
        <dbReference type="ARBA" id="ARBA00022692"/>
    </source>
</evidence>
<feature type="transmembrane region" description="Helical" evidence="8">
    <location>
        <begin position="160"/>
        <end position="183"/>
    </location>
</feature>
<keyword evidence="7 8" id="KW-0472">Membrane</keyword>
<evidence type="ECO:0000313" key="9">
    <source>
        <dbReference type="EMBL" id="GMM37741.1"/>
    </source>
</evidence>
<dbReference type="Pfam" id="PF00854">
    <property type="entry name" value="PTR2"/>
    <property type="match status" value="1"/>
</dbReference>
<dbReference type="Proteomes" id="UP001360560">
    <property type="component" value="Unassembled WGS sequence"/>
</dbReference>
<comment type="caution">
    <text evidence="9">The sequence shown here is derived from an EMBL/GenBank/DDBJ whole genome shotgun (WGS) entry which is preliminary data.</text>
</comment>
<feature type="transmembrane region" description="Helical" evidence="8">
    <location>
        <begin position="189"/>
        <end position="206"/>
    </location>
</feature>
<dbReference type="SUPFAM" id="SSF103473">
    <property type="entry name" value="MFS general substrate transporter"/>
    <property type="match status" value="1"/>
</dbReference>
<evidence type="ECO:0000256" key="1">
    <source>
        <dbReference type="ARBA" id="ARBA00004141"/>
    </source>
</evidence>
<accession>A0AAV5QT50</accession>
<comment type="subcellular location">
    <subcellularLocation>
        <location evidence="1">Membrane</location>
        <topology evidence="1">Multi-pass membrane protein</topology>
    </subcellularLocation>
</comment>
<protein>
    <recommendedName>
        <fullName evidence="11">Peptide transporter PTR2</fullName>
    </recommendedName>
</protein>